<dbReference type="InterPro" id="IPR006553">
    <property type="entry name" value="Leu-rich_rpt_Cys-con_subtyp"/>
</dbReference>
<evidence type="ECO:0000313" key="1">
    <source>
        <dbReference type="Ensembl" id="ENSMLEP00000021767.1"/>
    </source>
</evidence>
<dbReference type="GeneID" id="105529932"/>
<dbReference type="Ensembl" id="ENSMLET00000045269.1">
    <property type="protein sequence ID" value="ENSMLEP00000021767.1"/>
    <property type="gene ID" value="ENSMLEG00000035082.1"/>
</dbReference>
<evidence type="ECO:0000313" key="2">
    <source>
        <dbReference type="Proteomes" id="UP000233140"/>
    </source>
</evidence>
<dbReference type="Proteomes" id="UP000233140">
    <property type="component" value="Unassembled WGS sequence"/>
</dbReference>
<evidence type="ECO:0008006" key="3">
    <source>
        <dbReference type="Google" id="ProtNLM"/>
    </source>
</evidence>
<dbReference type="InterPro" id="IPR032675">
    <property type="entry name" value="LRR_dom_sf"/>
</dbReference>
<dbReference type="RefSeq" id="XP_011822603.1">
    <property type="nucleotide sequence ID" value="XM_011967213.1"/>
</dbReference>
<dbReference type="AlphaFoldDB" id="A0A2K5Z1R5"/>
<dbReference type="OMA" id="FLRWCAQ"/>
<organism evidence="1 2">
    <name type="scientific">Mandrillus leucophaeus</name>
    <name type="common">Drill</name>
    <name type="synonym">Papio leucophaeus</name>
    <dbReference type="NCBI Taxonomy" id="9568"/>
    <lineage>
        <taxon>Eukaryota</taxon>
        <taxon>Metazoa</taxon>
        <taxon>Chordata</taxon>
        <taxon>Craniata</taxon>
        <taxon>Vertebrata</taxon>
        <taxon>Euteleostomi</taxon>
        <taxon>Mammalia</taxon>
        <taxon>Eutheria</taxon>
        <taxon>Euarchontoglires</taxon>
        <taxon>Primates</taxon>
        <taxon>Haplorrhini</taxon>
        <taxon>Catarrhini</taxon>
        <taxon>Cercopithecidae</taxon>
        <taxon>Cercopithecinae</taxon>
        <taxon>Mandrillus</taxon>
    </lineage>
</organism>
<protein>
    <recommendedName>
        <fullName evidence="3">Distal membrane arm assembly complex 2-like protein</fullName>
    </recommendedName>
</protein>
<keyword evidence="2" id="KW-1185">Reference proteome</keyword>
<sequence length="84" mass="9378">MSSLRSLYLRWCCQVQDFGLKHLLALGSLRLLSLAGCPLLTTTGLSGLVQLQELEELELTNCPGATPELFKYFSQHLPRCLVIE</sequence>
<dbReference type="STRING" id="9568.ENSMLEP00000021767"/>
<dbReference type="Gene3D" id="3.80.10.10">
    <property type="entry name" value="Ribonuclease Inhibitor"/>
    <property type="match status" value="1"/>
</dbReference>
<dbReference type="SUPFAM" id="SSF52047">
    <property type="entry name" value="RNI-like"/>
    <property type="match status" value="1"/>
</dbReference>
<dbReference type="KEGG" id="mleu:105529932"/>
<reference evidence="1" key="1">
    <citation type="submission" date="2025-08" db="UniProtKB">
        <authorList>
            <consortium name="Ensembl"/>
        </authorList>
    </citation>
    <scope>IDENTIFICATION</scope>
</reference>
<proteinExistence type="predicted"/>
<name>A0A2K5Z1R5_MANLE</name>
<accession>A0A2K5Z1R5</accession>
<dbReference type="SMART" id="SM00367">
    <property type="entry name" value="LRR_CC"/>
    <property type="match status" value="2"/>
</dbReference>
<dbReference type="GeneTree" id="ENSGT00940000159138"/>
<reference evidence="1" key="2">
    <citation type="submission" date="2025-09" db="UniProtKB">
        <authorList>
            <consortium name="Ensembl"/>
        </authorList>
    </citation>
    <scope>IDENTIFICATION</scope>
</reference>